<name>A0A4Y2EIG8_ARAVE</name>
<evidence type="ECO:0000313" key="3">
    <source>
        <dbReference type="Proteomes" id="UP000499080"/>
    </source>
</evidence>
<reference evidence="2 3" key="1">
    <citation type="journal article" date="2019" name="Sci. Rep.">
        <title>Orb-weaving spider Araneus ventricosus genome elucidates the spidroin gene catalogue.</title>
        <authorList>
            <person name="Kono N."/>
            <person name="Nakamura H."/>
            <person name="Ohtoshi R."/>
            <person name="Moran D.A.P."/>
            <person name="Shinohara A."/>
            <person name="Yoshida Y."/>
            <person name="Fujiwara M."/>
            <person name="Mori M."/>
            <person name="Tomita M."/>
            <person name="Arakawa K."/>
        </authorList>
    </citation>
    <scope>NUCLEOTIDE SEQUENCE [LARGE SCALE GENOMIC DNA]</scope>
</reference>
<dbReference type="Proteomes" id="UP000499080">
    <property type="component" value="Unassembled WGS sequence"/>
</dbReference>
<evidence type="ECO:0000313" key="2">
    <source>
        <dbReference type="EMBL" id="GBM28577.1"/>
    </source>
</evidence>
<proteinExistence type="predicted"/>
<organism evidence="2 3">
    <name type="scientific">Araneus ventricosus</name>
    <name type="common">Orbweaver spider</name>
    <name type="synonym">Epeira ventricosa</name>
    <dbReference type="NCBI Taxonomy" id="182803"/>
    <lineage>
        <taxon>Eukaryota</taxon>
        <taxon>Metazoa</taxon>
        <taxon>Ecdysozoa</taxon>
        <taxon>Arthropoda</taxon>
        <taxon>Chelicerata</taxon>
        <taxon>Arachnida</taxon>
        <taxon>Araneae</taxon>
        <taxon>Araneomorphae</taxon>
        <taxon>Entelegynae</taxon>
        <taxon>Araneoidea</taxon>
        <taxon>Araneidae</taxon>
        <taxon>Araneus</taxon>
    </lineage>
</organism>
<dbReference type="EMBL" id="BGPR01000614">
    <property type="protein sequence ID" value="GBM28577.1"/>
    <property type="molecule type" value="Genomic_DNA"/>
</dbReference>
<dbReference type="OrthoDB" id="5919228at2759"/>
<comment type="caution">
    <text evidence="2">The sequence shown here is derived from an EMBL/GenBank/DDBJ whole genome shotgun (WGS) entry which is preliminary data.</text>
</comment>
<dbReference type="AlphaFoldDB" id="A0A4Y2EIG8"/>
<gene>
    <name evidence="2" type="ORF">AVEN_265026_1</name>
</gene>
<evidence type="ECO:0000256" key="1">
    <source>
        <dbReference type="SAM" id="MobiDB-lite"/>
    </source>
</evidence>
<keyword evidence="3" id="KW-1185">Reference proteome</keyword>
<sequence>MLLPVHFETIASPAYFFRRCCVRRPFYDEGGVADPTFPFNCCQGNRETYEQEEQMLEDISGSCPSTPKRKETRNFEECPASDEENLVTHQKLSLGDALVHTEALLNYLEQEDESTPAEQMILRNVRSIIPRRINEKQKQTSIISFFTKQLLEVEFFGERVVKYVLSGCPPLDLEVRTNVLTSQHIQRIKNSREIGGLLNFDFEMARKPWEPRRWSQLVGHYLMRAKH</sequence>
<protein>
    <submittedName>
        <fullName evidence="2">Uncharacterized protein</fullName>
    </submittedName>
</protein>
<feature type="region of interest" description="Disordered" evidence="1">
    <location>
        <begin position="58"/>
        <end position="77"/>
    </location>
</feature>
<accession>A0A4Y2EIG8</accession>